<reference evidence="1 2" key="1">
    <citation type="submission" date="2021-04" db="EMBL/GenBank/DDBJ databases">
        <authorList>
            <person name="De Guttry C."/>
            <person name="Zahm M."/>
            <person name="Klopp C."/>
            <person name="Cabau C."/>
            <person name="Louis A."/>
            <person name="Berthelot C."/>
            <person name="Parey E."/>
            <person name="Roest Crollius H."/>
            <person name="Montfort J."/>
            <person name="Robinson-Rechavi M."/>
            <person name="Bucao C."/>
            <person name="Bouchez O."/>
            <person name="Gislard M."/>
            <person name="Lluch J."/>
            <person name="Milhes M."/>
            <person name="Lampietro C."/>
            <person name="Lopez Roques C."/>
            <person name="Donnadieu C."/>
            <person name="Braasch I."/>
            <person name="Desvignes T."/>
            <person name="Postlethwait J."/>
            <person name="Bobe J."/>
            <person name="Wedekind C."/>
            <person name="Guiguen Y."/>
        </authorList>
    </citation>
    <scope>NUCLEOTIDE SEQUENCE [LARGE SCALE GENOMIC DNA]</scope>
    <source>
        <strain evidence="1">Cs_M1</strain>
        <tissue evidence="1">Blood</tissue>
    </source>
</reference>
<sequence length="98" mass="10914">MSALSDGAENGHNSMDINQQRGIQTRRHTKVCQLVLVCYVDLHFSHLADALIQSDLQLVSAYIFILAPRGKRTHNPGVASAMLYQLSYMCHPPPLPLQ</sequence>
<dbReference type="EMBL" id="JAGTTL010000005">
    <property type="protein sequence ID" value="KAK6321960.1"/>
    <property type="molecule type" value="Genomic_DNA"/>
</dbReference>
<dbReference type="AntiFam" id="ANF00012">
    <property type="entry name" value="tRNA translation"/>
</dbReference>
<keyword evidence="2" id="KW-1185">Reference proteome</keyword>
<dbReference type="AlphaFoldDB" id="A0AAN8LZT9"/>
<accession>A0AAN8LZT9</accession>
<evidence type="ECO:0000313" key="2">
    <source>
        <dbReference type="Proteomes" id="UP001356427"/>
    </source>
</evidence>
<comment type="caution">
    <text evidence="1">The sequence shown here is derived from an EMBL/GenBank/DDBJ whole genome shotgun (WGS) entry which is preliminary data.</text>
</comment>
<name>A0AAN8LZT9_9TELE</name>
<evidence type="ECO:0000313" key="1">
    <source>
        <dbReference type="EMBL" id="KAK6321960.1"/>
    </source>
</evidence>
<protein>
    <submittedName>
        <fullName evidence="1">Uncharacterized protein</fullName>
    </submittedName>
</protein>
<proteinExistence type="predicted"/>
<gene>
    <name evidence="1" type="ORF">J4Q44_G00067520</name>
</gene>
<dbReference type="Proteomes" id="UP001356427">
    <property type="component" value="Unassembled WGS sequence"/>
</dbReference>
<organism evidence="1 2">
    <name type="scientific">Coregonus suidteri</name>
    <dbReference type="NCBI Taxonomy" id="861788"/>
    <lineage>
        <taxon>Eukaryota</taxon>
        <taxon>Metazoa</taxon>
        <taxon>Chordata</taxon>
        <taxon>Craniata</taxon>
        <taxon>Vertebrata</taxon>
        <taxon>Euteleostomi</taxon>
        <taxon>Actinopterygii</taxon>
        <taxon>Neopterygii</taxon>
        <taxon>Teleostei</taxon>
        <taxon>Protacanthopterygii</taxon>
        <taxon>Salmoniformes</taxon>
        <taxon>Salmonidae</taxon>
        <taxon>Coregoninae</taxon>
        <taxon>Coregonus</taxon>
    </lineage>
</organism>